<proteinExistence type="predicted"/>
<accession>A0ABQ9I6P3</accession>
<reference evidence="2 3" key="1">
    <citation type="submission" date="2023-02" db="EMBL/GenBank/DDBJ databases">
        <title>LHISI_Scaffold_Assembly.</title>
        <authorList>
            <person name="Stuart O.P."/>
            <person name="Cleave R."/>
            <person name="Magrath M.J.L."/>
            <person name="Mikheyev A.S."/>
        </authorList>
    </citation>
    <scope>NUCLEOTIDE SEQUENCE [LARGE SCALE GENOMIC DNA]</scope>
    <source>
        <strain evidence="2">Daus_M_001</strain>
        <tissue evidence="2">Leg muscle</tissue>
    </source>
</reference>
<dbReference type="Pfam" id="PF13837">
    <property type="entry name" value="Myb_DNA-bind_4"/>
    <property type="match status" value="1"/>
</dbReference>
<dbReference type="Gene3D" id="1.10.10.60">
    <property type="entry name" value="Homeodomain-like"/>
    <property type="match status" value="1"/>
</dbReference>
<feature type="domain" description="Myb/SANT-like DNA-binding" evidence="1">
    <location>
        <begin position="49"/>
        <end position="130"/>
    </location>
</feature>
<evidence type="ECO:0000259" key="1">
    <source>
        <dbReference type="Pfam" id="PF13837"/>
    </source>
</evidence>
<evidence type="ECO:0000313" key="3">
    <source>
        <dbReference type="Proteomes" id="UP001159363"/>
    </source>
</evidence>
<sequence>MSGPDAGLGWRDFMHQKSGKWVSSLSGFLLLGQGPIKTGCSSDVTPKFVWPHEGVLLLLEEYRKLEHEFYSKRKRHGTLWEEIATAVRNQSELNVTGIQCQQKISSLKRTYANIKENVSNYEAHEWPYFSGADIIPWWQEGHGGVVVRLLASRLGKLGLFSGWVTPKYLHVGIMLLVSRFSRGSPVFPTSAFRCCSILTSLHPNCLSIPRCYELSKSVQSTPLGGKKKVVHVHRWRNMVLTADTGKARWSVEQCWNARARKLEIPKKTSSPVALFGMIPTCKNLGATLPGIKSSSLSWEASSLITTSPLSVLAKAPTLISSCIGMYRMYLN</sequence>
<keyword evidence="3" id="KW-1185">Reference proteome</keyword>
<comment type="caution">
    <text evidence="2">The sequence shown here is derived from an EMBL/GenBank/DDBJ whole genome shotgun (WGS) entry which is preliminary data.</text>
</comment>
<dbReference type="Proteomes" id="UP001159363">
    <property type="component" value="Chromosome 2"/>
</dbReference>
<organism evidence="2 3">
    <name type="scientific">Dryococelus australis</name>
    <dbReference type="NCBI Taxonomy" id="614101"/>
    <lineage>
        <taxon>Eukaryota</taxon>
        <taxon>Metazoa</taxon>
        <taxon>Ecdysozoa</taxon>
        <taxon>Arthropoda</taxon>
        <taxon>Hexapoda</taxon>
        <taxon>Insecta</taxon>
        <taxon>Pterygota</taxon>
        <taxon>Neoptera</taxon>
        <taxon>Polyneoptera</taxon>
        <taxon>Phasmatodea</taxon>
        <taxon>Verophasmatodea</taxon>
        <taxon>Anareolatae</taxon>
        <taxon>Phasmatidae</taxon>
        <taxon>Eurycanthinae</taxon>
        <taxon>Dryococelus</taxon>
    </lineage>
</organism>
<protein>
    <recommendedName>
        <fullName evidence="1">Myb/SANT-like DNA-binding domain-containing protein</fullName>
    </recommendedName>
</protein>
<dbReference type="InterPro" id="IPR044822">
    <property type="entry name" value="Myb_DNA-bind_4"/>
</dbReference>
<gene>
    <name evidence="2" type="ORF">PR048_004181</name>
</gene>
<evidence type="ECO:0000313" key="2">
    <source>
        <dbReference type="EMBL" id="KAJ8891653.1"/>
    </source>
</evidence>
<dbReference type="EMBL" id="JARBHB010000002">
    <property type="protein sequence ID" value="KAJ8891653.1"/>
    <property type="molecule type" value="Genomic_DNA"/>
</dbReference>
<name>A0ABQ9I6P3_9NEOP</name>